<protein>
    <submittedName>
        <fullName evidence="2">Alpha/beta fold hydrolase</fullName>
    </submittedName>
</protein>
<dbReference type="Pfam" id="PF00561">
    <property type="entry name" value="Abhydrolase_1"/>
    <property type="match status" value="1"/>
</dbReference>
<reference evidence="3" key="1">
    <citation type="journal article" date="2019" name="Int. J. Syst. Evol. Microbiol.">
        <title>The Global Catalogue of Microorganisms (GCM) 10K type strain sequencing project: providing services to taxonomists for standard genome sequencing and annotation.</title>
        <authorList>
            <consortium name="The Broad Institute Genomics Platform"/>
            <consortium name="The Broad Institute Genome Sequencing Center for Infectious Disease"/>
            <person name="Wu L."/>
            <person name="Ma J."/>
        </authorList>
    </citation>
    <scope>NUCLEOTIDE SEQUENCE [LARGE SCALE GENOMIC DNA]</scope>
    <source>
        <strain evidence="3">CGMCC 1.16855</strain>
    </source>
</reference>
<evidence type="ECO:0000313" key="3">
    <source>
        <dbReference type="Proteomes" id="UP001595420"/>
    </source>
</evidence>
<sequence>MRLILILGALVLLAAAWWLYTPDRPRAALEASYAAPPSRFLEVAGLRLHLRDTGRPEAPALILLHGFASSLQAWEEVAPMLEADFRVIRLDLPGFGLTGPDPSGDYTDARALAVLVALMDRLGLARAHILGSSMGGRIAWRFAAAHPERVDRLVLMAPDGFASPGIGYDAPPRVPLLLRALPYTLPDRLLRASLEPAYADPATLTPARFATYRDMLLAPGVRQAIVARAGQHVLPPPEPILARISAPTLLLWGAEDRMVPVANAQDYLRALPEARLVVLPGLGHVPMEEAPASMVAPLREFLTAP</sequence>
<proteinExistence type="predicted"/>
<dbReference type="InterPro" id="IPR000073">
    <property type="entry name" value="AB_hydrolase_1"/>
</dbReference>
<dbReference type="EMBL" id="JBHRSB010000003">
    <property type="protein sequence ID" value="MFC3000786.1"/>
    <property type="molecule type" value="Genomic_DNA"/>
</dbReference>
<dbReference type="Proteomes" id="UP001595420">
    <property type="component" value="Unassembled WGS sequence"/>
</dbReference>
<organism evidence="2 3">
    <name type="scientific">Falsiroseomonas tokyonensis</name>
    <dbReference type="NCBI Taxonomy" id="430521"/>
    <lineage>
        <taxon>Bacteria</taxon>
        <taxon>Pseudomonadati</taxon>
        <taxon>Pseudomonadota</taxon>
        <taxon>Alphaproteobacteria</taxon>
        <taxon>Acetobacterales</taxon>
        <taxon>Roseomonadaceae</taxon>
        <taxon>Falsiroseomonas</taxon>
    </lineage>
</organism>
<gene>
    <name evidence="2" type="ORF">ACFOD3_12840</name>
</gene>
<name>A0ABV7BV57_9PROT</name>
<keyword evidence="3" id="KW-1185">Reference proteome</keyword>
<keyword evidence="2" id="KW-0378">Hydrolase</keyword>
<accession>A0ABV7BV57</accession>
<comment type="caution">
    <text evidence="2">The sequence shown here is derived from an EMBL/GenBank/DDBJ whole genome shotgun (WGS) entry which is preliminary data.</text>
</comment>
<dbReference type="GO" id="GO:0016787">
    <property type="term" value="F:hydrolase activity"/>
    <property type="evidence" value="ECO:0007669"/>
    <property type="project" value="UniProtKB-KW"/>
</dbReference>
<feature type="domain" description="AB hydrolase-1" evidence="1">
    <location>
        <begin position="59"/>
        <end position="291"/>
    </location>
</feature>
<dbReference type="PANTHER" id="PTHR43689:SF8">
    <property type="entry name" value="ALPHA_BETA-HYDROLASES SUPERFAMILY PROTEIN"/>
    <property type="match status" value="1"/>
</dbReference>
<evidence type="ECO:0000259" key="1">
    <source>
        <dbReference type="Pfam" id="PF00561"/>
    </source>
</evidence>
<evidence type="ECO:0000313" key="2">
    <source>
        <dbReference type="EMBL" id="MFC3000786.1"/>
    </source>
</evidence>
<dbReference type="RefSeq" id="WP_216836854.1">
    <property type="nucleotide sequence ID" value="NZ_JAFNJS010000003.1"/>
</dbReference>
<dbReference type="PANTHER" id="PTHR43689">
    <property type="entry name" value="HYDROLASE"/>
    <property type="match status" value="1"/>
</dbReference>